<comment type="similarity">
    <text evidence="2">Belongs to the CSC1 (TC 1.A.17) family.</text>
</comment>
<comment type="subcellular location">
    <subcellularLocation>
        <location evidence="1">Membrane</location>
        <topology evidence="1">Multi-pass membrane protein</topology>
    </subcellularLocation>
</comment>
<keyword evidence="7" id="KW-0406">Ion transport</keyword>
<keyword evidence="5" id="KW-0106">Calcium</keyword>
<accession>A0AA36E4F1</accession>
<evidence type="ECO:0000256" key="7">
    <source>
        <dbReference type="ARBA" id="ARBA00023065"/>
    </source>
</evidence>
<keyword evidence="8 10" id="KW-0472">Membrane</keyword>
<evidence type="ECO:0000256" key="8">
    <source>
        <dbReference type="ARBA" id="ARBA00023136"/>
    </source>
</evidence>
<evidence type="ECO:0000256" key="9">
    <source>
        <dbReference type="ARBA" id="ARBA00023303"/>
    </source>
</evidence>
<feature type="transmembrane region" description="Helical" evidence="10">
    <location>
        <begin position="120"/>
        <end position="146"/>
    </location>
</feature>
<feature type="transmembrane region" description="Helical" evidence="10">
    <location>
        <begin position="180"/>
        <end position="199"/>
    </location>
</feature>
<evidence type="ECO:0000256" key="1">
    <source>
        <dbReference type="ARBA" id="ARBA00004141"/>
    </source>
</evidence>
<feature type="transmembrane region" description="Helical" evidence="10">
    <location>
        <begin position="662"/>
        <end position="681"/>
    </location>
</feature>
<keyword evidence="15" id="KW-1185">Reference proteome</keyword>
<evidence type="ECO:0000313" key="15">
    <source>
        <dbReference type="Proteomes" id="UP001177003"/>
    </source>
</evidence>
<feature type="transmembrane region" description="Helical" evidence="10">
    <location>
        <begin position="430"/>
        <end position="453"/>
    </location>
</feature>
<dbReference type="GO" id="GO:0005227">
    <property type="term" value="F:calcium-activated cation channel activity"/>
    <property type="evidence" value="ECO:0007669"/>
    <property type="project" value="InterPro"/>
</dbReference>
<dbReference type="InterPro" id="IPR027815">
    <property type="entry name" value="CSC1/OSCA1-like_cyt"/>
</dbReference>
<name>A0AA36E4F1_LACSI</name>
<evidence type="ECO:0000256" key="3">
    <source>
        <dbReference type="ARBA" id="ARBA00022448"/>
    </source>
</evidence>
<evidence type="ECO:0000256" key="2">
    <source>
        <dbReference type="ARBA" id="ARBA00007779"/>
    </source>
</evidence>
<dbReference type="EMBL" id="OX465080">
    <property type="protein sequence ID" value="CAI9283029.1"/>
    <property type="molecule type" value="Genomic_DNA"/>
</dbReference>
<evidence type="ECO:0000256" key="10">
    <source>
        <dbReference type="SAM" id="Phobius"/>
    </source>
</evidence>
<keyword evidence="4 10" id="KW-0812">Transmembrane</keyword>
<proteinExistence type="inferred from homology"/>
<gene>
    <name evidence="14" type="ORF">LSALG_LOCUS22644</name>
</gene>
<dbReference type="Pfam" id="PF13967">
    <property type="entry name" value="RSN1_TM"/>
    <property type="match status" value="1"/>
</dbReference>
<dbReference type="Proteomes" id="UP001177003">
    <property type="component" value="Chromosome 4"/>
</dbReference>
<keyword evidence="3" id="KW-0813">Transport</keyword>
<dbReference type="AlphaFoldDB" id="A0AA36E4F1"/>
<reference evidence="14" key="1">
    <citation type="submission" date="2023-04" db="EMBL/GenBank/DDBJ databases">
        <authorList>
            <person name="Vijverberg K."/>
            <person name="Xiong W."/>
            <person name="Schranz E."/>
        </authorList>
    </citation>
    <scope>NUCLEOTIDE SEQUENCE</scope>
</reference>
<evidence type="ECO:0000313" key="14">
    <source>
        <dbReference type="EMBL" id="CAI9283029.1"/>
    </source>
</evidence>
<feature type="domain" description="CSC1/OSCA1-like 7TM region" evidence="11">
    <location>
        <begin position="391"/>
        <end position="655"/>
    </location>
</feature>
<evidence type="ECO:0000256" key="6">
    <source>
        <dbReference type="ARBA" id="ARBA00022989"/>
    </source>
</evidence>
<evidence type="ECO:0000259" key="13">
    <source>
        <dbReference type="Pfam" id="PF14703"/>
    </source>
</evidence>
<evidence type="ECO:0000259" key="11">
    <source>
        <dbReference type="Pfam" id="PF02714"/>
    </source>
</evidence>
<sequence length="752" mass="85707">MYNIPTLKTLSYMLADPDGGQPVWSLSAHVSKGPKIPKSTETSKHSTQTFLDLLRIKLRHLFSILRKLPVHADVYAPRIVAETKNDSTLERLLPSSSWVRMAWQPTEDQLIMRSGLDGFVFMRIYIFSLKVLAFSAVVGLCILLPINYMGSQIYIDFSDFTNESLESFSISNVNDGSKRLWIHFGAVYVFTAFVCYLLYAEFGYIASKRLAFYSTSKPKPNEFTVLVRGIPKSSTETLSETVEKFFSECYPTLYLSHYMIYNTSKIWKLIDDAEKTYRKLVSLKSTKQSSQRYGRVGCFGLLGPKVDLVEYYEDKLEVLEDKARKEQSLLSGKELRAAFVSFKSRIGAAITLNIQQGQNPTEWLTDPAPEDRDIYWAFFSTSFLTRWIGNVVVVLACTALTILFFIPVIIVQGLTNLNTLEILFPFLKGILNINVVSQVITGYLPSLILKTFLKIAPPVMKFLSSIQSYVSHSQIERSACIKVLWFIIWNVFFANALSGSIFYRLNVFLDPKQIPNILAAAVPGQATFFISYVVTSGWTNTASELLRLTALIFSYIKRIFTTESDEKFEVPSLSYAREIPNILLFGLLGITYFFQSPLILPFLLVYFCMGYLVYRHQLLYVYSPKFETGGQFWPIAHYCTIFSLILMQLIAIGIFGLKQLSLASTLTIPLPIITLLFNSYCQKRFSPLFKGYPVELMTKKDKRDENDPTISDFQQPTASMPHFLLLRHESVKVMPCIGYSLKGRLSFRIVWS</sequence>
<feature type="transmembrane region" description="Helical" evidence="10">
    <location>
        <begin position="483"/>
        <end position="505"/>
    </location>
</feature>
<dbReference type="InterPro" id="IPR003864">
    <property type="entry name" value="CSC1/OSCA1-like_7TM"/>
</dbReference>
<feature type="transmembrane region" description="Helical" evidence="10">
    <location>
        <begin position="582"/>
        <end position="614"/>
    </location>
</feature>
<dbReference type="InterPro" id="IPR045122">
    <property type="entry name" value="Csc1-like"/>
</dbReference>
<dbReference type="Pfam" id="PF02714">
    <property type="entry name" value="RSN1_7TM"/>
    <property type="match status" value="1"/>
</dbReference>
<feature type="domain" description="CSC1/OSCA1-like cytosolic" evidence="13">
    <location>
        <begin position="223"/>
        <end position="377"/>
    </location>
</feature>
<keyword evidence="9" id="KW-0407">Ion channel</keyword>
<dbReference type="GO" id="GO:0005886">
    <property type="term" value="C:plasma membrane"/>
    <property type="evidence" value="ECO:0007669"/>
    <property type="project" value="TreeGrafter"/>
</dbReference>
<dbReference type="Pfam" id="PF14703">
    <property type="entry name" value="PHM7_cyt"/>
    <property type="match status" value="1"/>
</dbReference>
<evidence type="ECO:0000256" key="4">
    <source>
        <dbReference type="ARBA" id="ARBA00022692"/>
    </source>
</evidence>
<dbReference type="InterPro" id="IPR032880">
    <property type="entry name" value="CSC1/OSCA1-like_N"/>
</dbReference>
<evidence type="ECO:0008006" key="16">
    <source>
        <dbReference type="Google" id="ProtNLM"/>
    </source>
</evidence>
<feature type="domain" description="CSC1/OSCA1-like N-terminal transmembrane" evidence="12">
    <location>
        <begin position="61"/>
        <end position="201"/>
    </location>
</feature>
<feature type="transmembrane region" description="Helical" evidence="10">
    <location>
        <begin position="635"/>
        <end position="656"/>
    </location>
</feature>
<organism evidence="14 15">
    <name type="scientific">Lactuca saligna</name>
    <name type="common">Willowleaf lettuce</name>
    <dbReference type="NCBI Taxonomy" id="75948"/>
    <lineage>
        <taxon>Eukaryota</taxon>
        <taxon>Viridiplantae</taxon>
        <taxon>Streptophyta</taxon>
        <taxon>Embryophyta</taxon>
        <taxon>Tracheophyta</taxon>
        <taxon>Spermatophyta</taxon>
        <taxon>Magnoliopsida</taxon>
        <taxon>eudicotyledons</taxon>
        <taxon>Gunneridae</taxon>
        <taxon>Pentapetalae</taxon>
        <taxon>asterids</taxon>
        <taxon>campanulids</taxon>
        <taxon>Asterales</taxon>
        <taxon>Asteraceae</taxon>
        <taxon>Cichorioideae</taxon>
        <taxon>Cichorieae</taxon>
        <taxon>Lactucinae</taxon>
        <taxon>Lactuca</taxon>
    </lineage>
</organism>
<dbReference type="PANTHER" id="PTHR13018">
    <property type="entry name" value="PROBABLE MEMBRANE PROTEIN DUF221-RELATED"/>
    <property type="match status" value="1"/>
</dbReference>
<dbReference type="PANTHER" id="PTHR13018:SF109">
    <property type="entry name" value="CSC1-LIKE PROTEIN HYP1"/>
    <property type="match status" value="1"/>
</dbReference>
<keyword evidence="6 10" id="KW-1133">Transmembrane helix</keyword>
<protein>
    <recommendedName>
        <fullName evidence="16">CSC1-like protein</fullName>
    </recommendedName>
</protein>
<evidence type="ECO:0000256" key="5">
    <source>
        <dbReference type="ARBA" id="ARBA00022837"/>
    </source>
</evidence>
<evidence type="ECO:0000259" key="12">
    <source>
        <dbReference type="Pfam" id="PF13967"/>
    </source>
</evidence>
<feature type="transmembrane region" description="Helical" evidence="10">
    <location>
        <begin position="387"/>
        <end position="410"/>
    </location>
</feature>